<dbReference type="Proteomes" id="UP000001861">
    <property type="component" value="Unassembled WGS sequence"/>
</dbReference>
<comment type="caution">
    <text evidence="1">The sequence shown here is derived from an EMBL/GenBank/DDBJ whole genome shotgun (WGS) entry which is preliminary data.</text>
</comment>
<dbReference type="AlphaFoldDB" id="D6RQW0"/>
<dbReference type="RefSeq" id="XP_002910199.1">
    <property type="nucleotide sequence ID" value="XM_002910153.1"/>
</dbReference>
<evidence type="ECO:0008006" key="3">
    <source>
        <dbReference type="Google" id="ProtNLM"/>
    </source>
</evidence>
<reference evidence="1 2" key="1">
    <citation type="journal article" date="2010" name="Proc. Natl. Acad. Sci. U.S.A.">
        <title>Insights into evolution of multicellular fungi from the assembled chromosomes of the mushroom Coprinopsis cinerea (Coprinus cinereus).</title>
        <authorList>
            <person name="Stajich J.E."/>
            <person name="Wilke S.K."/>
            <person name="Ahren D."/>
            <person name="Au C.H."/>
            <person name="Birren B.W."/>
            <person name="Borodovsky M."/>
            <person name="Burns C."/>
            <person name="Canback B."/>
            <person name="Casselton L.A."/>
            <person name="Cheng C.K."/>
            <person name="Deng J."/>
            <person name="Dietrich F.S."/>
            <person name="Fargo D.C."/>
            <person name="Farman M.L."/>
            <person name="Gathman A.C."/>
            <person name="Goldberg J."/>
            <person name="Guigo R."/>
            <person name="Hoegger P.J."/>
            <person name="Hooker J.B."/>
            <person name="Huggins A."/>
            <person name="James T.Y."/>
            <person name="Kamada T."/>
            <person name="Kilaru S."/>
            <person name="Kodira C."/>
            <person name="Kues U."/>
            <person name="Kupfer D."/>
            <person name="Kwan H.S."/>
            <person name="Lomsadze A."/>
            <person name="Li W."/>
            <person name="Lilly W.W."/>
            <person name="Ma L.J."/>
            <person name="Mackey A.J."/>
            <person name="Manning G."/>
            <person name="Martin F."/>
            <person name="Muraguchi H."/>
            <person name="Natvig D.O."/>
            <person name="Palmerini H."/>
            <person name="Ramesh M.A."/>
            <person name="Rehmeyer C.J."/>
            <person name="Roe B.A."/>
            <person name="Shenoy N."/>
            <person name="Stanke M."/>
            <person name="Ter-Hovhannisyan V."/>
            <person name="Tunlid A."/>
            <person name="Velagapudi R."/>
            <person name="Vision T.J."/>
            <person name="Zeng Q."/>
            <person name="Zolan M.E."/>
            <person name="Pukkila P.J."/>
        </authorList>
    </citation>
    <scope>NUCLEOTIDE SEQUENCE [LARGE SCALE GENOMIC DNA]</scope>
    <source>
        <strain evidence="2">Okayama-7 / 130 / ATCC MYA-4618 / FGSC 9003</strain>
    </source>
</reference>
<sequence>MDLKSTMVLISRVTSKSSPEDTEYRVHTHFSETNPFYRMSNELWVEIGQHLRRRDHLRLMLVSPSILDIFSFLVYRTLTCEGSSGRKCMAMLASGKGNAIFYSGLVQELTFFAYEVADRYLSFQVLAKALRGMCRLRGIQLHIATFNSEFLLYCLRQEGHIKSSIRVPSPALSGLTRLAVNGSRILVQLGVHRKLEELDLTDFLDHEGLARVTMDLTGGLSGASLRTLRLRLHQDMEPGIALDMIDGACPNLHILSLEQEYMSAKNVRITFAL</sequence>
<organism evidence="1 2">
    <name type="scientific">Coprinopsis cinerea (strain Okayama-7 / 130 / ATCC MYA-4618 / FGSC 9003)</name>
    <name type="common">Inky cap fungus</name>
    <name type="synonym">Hormographiella aspergillata</name>
    <dbReference type="NCBI Taxonomy" id="240176"/>
    <lineage>
        <taxon>Eukaryota</taxon>
        <taxon>Fungi</taxon>
        <taxon>Dikarya</taxon>
        <taxon>Basidiomycota</taxon>
        <taxon>Agaricomycotina</taxon>
        <taxon>Agaricomycetes</taxon>
        <taxon>Agaricomycetidae</taxon>
        <taxon>Agaricales</taxon>
        <taxon>Agaricineae</taxon>
        <taxon>Psathyrellaceae</taxon>
        <taxon>Coprinopsis</taxon>
    </lineage>
</organism>
<keyword evidence="2" id="KW-1185">Reference proteome</keyword>
<accession>D6RQW0</accession>
<protein>
    <recommendedName>
        <fullName evidence="3">F-box domain-containing protein</fullName>
    </recommendedName>
</protein>
<gene>
    <name evidence="1" type="ORF">CC1G_15476</name>
</gene>
<evidence type="ECO:0000313" key="2">
    <source>
        <dbReference type="Proteomes" id="UP000001861"/>
    </source>
</evidence>
<dbReference type="GeneID" id="9380202"/>
<dbReference type="EMBL" id="AACS02000012">
    <property type="protein sequence ID" value="EFI26705.1"/>
    <property type="molecule type" value="Genomic_DNA"/>
</dbReference>
<evidence type="ECO:0000313" key="1">
    <source>
        <dbReference type="EMBL" id="EFI26705.1"/>
    </source>
</evidence>
<dbReference type="VEuPathDB" id="FungiDB:CC1G_15476"/>
<dbReference type="InParanoid" id="D6RQW0"/>
<name>D6RQW0_COPC7</name>
<dbReference type="KEGG" id="cci:CC1G_15476"/>
<dbReference type="HOGENOM" id="CLU_1019475_0_0_1"/>
<proteinExistence type="predicted"/>